<evidence type="ECO:0000256" key="1">
    <source>
        <dbReference type="ARBA" id="ARBA00010641"/>
    </source>
</evidence>
<protein>
    <submittedName>
        <fullName evidence="9">RNA polymerase ECF-type sigma factor</fullName>
    </submittedName>
</protein>
<dbReference type="InterPro" id="IPR036388">
    <property type="entry name" value="WH-like_DNA-bd_sf"/>
</dbReference>
<keyword evidence="3" id="KW-0731">Sigma factor</keyword>
<feature type="domain" description="RNA polymerase sigma factor 70 region 4 type 2" evidence="8">
    <location>
        <begin position="99"/>
        <end position="151"/>
    </location>
</feature>
<feature type="domain" description="RNA polymerase sigma-70 region 2" evidence="7">
    <location>
        <begin position="13"/>
        <end position="74"/>
    </location>
</feature>
<keyword evidence="5" id="KW-0804">Transcription</keyword>
<dbReference type="InterPro" id="IPR039425">
    <property type="entry name" value="RNA_pol_sigma-70-like"/>
</dbReference>
<evidence type="ECO:0000313" key="9">
    <source>
        <dbReference type="EMBL" id="AIL43995.1"/>
    </source>
</evidence>
<reference evidence="9" key="1">
    <citation type="journal article" date="2013" name="Lancet">
        <title>First case of E anophelis outbreak in an intensive-care unit.</title>
        <authorList>
            <person name="Teo J."/>
            <person name="Tan S.Y."/>
            <person name="Tay M."/>
            <person name="Ding Y."/>
            <person name="Kjelleberg S."/>
            <person name="Givskov M."/>
            <person name="Lin R.T."/>
            <person name="Yang L."/>
        </authorList>
    </citation>
    <scope>NUCLEOTIDE SEQUENCE [LARGE SCALE GENOMIC DNA]</scope>
    <source>
        <strain evidence="9">NUHP1</strain>
    </source>
</reference>
<gene>
    <name evidence="9" type="ORF">BD94_0220</name>
</gene>
<dbReference type="STRING" id="1338011.BD94_0220"/>
<evidence type="ECO:0000259" key="8">
    <source>
        <dbReference type="Pfam" id="PF08281"/>
    </source>
</evidence>
<evidence type="ECO:0000256" key="2">
    <source>
        <dbReference type="ARBA" id="ARBA00023015"/>
    </source>
</evidence>
<organism evidence="9 10">
    <name type="scientific">Elizabethkingia anophelis NUHP1</name>
    <dbReference type="NCBI Taxonomy" id="1338011"/>
    <lineage>
        <taxon>Bacteria</taxon>
        <taxon>Pseudomonadati</taxon>
        <taxon>Bacteroidota</taxon>
        <taxon>Flavobacteriia</taxon>
        <taxon>Flavobacteriales</taxon>
        <taxon>Weeksellaceae</taxon>
        <taxon>Elizabethkingia</taxon>
    </lineage>
</organism>
<accession>A0A077EEU4</accession>
<dbReference type="HOGENOM" id="CLU_047691_4_4_10"/>
<dbReference type="Gene3D" id="1.10.1740.10">
    <property type="match status" value="1"/>
</dbReference>
<evidence type="ECO:0000259" key="7">
    <source>
        <dbReference type="Pfam" id="PF04542"/>
    </source>
</evidence>
<evidence type="ECO:0000256" key="4">
    <source>
        <dbReference type="ARBA" id="ARBA00023125"/>
    </source>
</evidence>
<name>A0A077EEU4_9FLAO</name>
<evidence type="ECO:0000256" key="6">
    <source>
        <dbReference type="SAM" id="Coils"/>
    </source>
</evidence>
<dbReference type="Pfam" id="PF08281">
    <property type="entry name" value="Sigma70_r4_2"/>
    <property type="match status" value="1"/>
</dbReference>
<keyword evidence="6" id="KW-0175">Coiled coil</keyword>
<dbReference type="Gene3D" id="1.10.10.10">
    <property type="entry name" value="Winged helix-like DNA-binding domain superfamily/Winged helix DNA-binding domain"/>
    <property type="match status" value="1"/>
</dbReference>
<reference evidence="9" key="2">
    <citation type="journal article" date="2015" name="Genome Biol. Evol.">
        <title>Complete Genome Sequence and Transcriptomic Analysis of the Novel Pathogen Elizabethkingia anophelis in Response to Oxidative Stress.</title>
        <authorList>
            <person name="Li Y."/>
            <person name="Liu Y."/>
            <person name="Chew S.C."/>
            <person name="Tay M."/>
            <person name="Salido M.M."/>
            <person name="Teo J."/>
            <person name="Lauro F.M."/>
            <person name="Givskov M."/>
            <person name="Yang L."/>
        </authorList>
    </citation>
    <scope>NUCLEOTIDE SEQUENCE</scope>
    <source>
        <strain evidence="9">NUHP1</strain>
    </source>
</reference>
<dbReference type="SUPFAM" id="SSF88946">
    <property type="entry name" value="Sigma2 domain of RNA polymerase sigma factors"/>
    <property type="match status" value="1"/>
</dbReference>
<dbReference type="Proteomes" id="UP000028933">
    <property type="component" value="Chromosome"/>
</dbReference>
<dbReference type="InterPro" id="IPR013325">
    <property type="entry name" value="RNA_pol_sigma_r2"/>
</dbReference>
<sequence>MDQQTFKTTVFIHKDRLYRFAKSFLVSTDEAYDVVQEIMIKLWQMKDDLHRYENIEAFALRCLRNECLNRLKHAKVVEDYQIKSVRQEYSVNYNDNTREIIVNMINQLPEKQKMVMHLKDIEEYSIAEICEALEMESNAVRINLMRARQKIKTQLEKIFEYENRQIQTI</sequence>
<dbReference type="InterPro" id="IPR007627">
    <property type="entry name" value="RNA_pol_sigma70_r2"/>
</dbReference>
<evidence type="ECO:0000256" key="3">
    <source>
        <dbReference type="ARBA" id="ARBA00023082"/>
    </source>
</evidence>
<evidence type="ECO:0000256" key="5">
    <source>
        <dbReference type="ARBA" id="ARBA00023163"/>
    </source>
</evidence>
<dbReference type="SUPFAM" id="SSF88659">
    <property type="entry name" value="Sigma3 and sigma4 domains of RNA polymerase sigma factors"/>
    <property type="match status" value="1"/>
</dbReference>
<dbReference type="GO" id="GO:0016987">
    <property type="term" value="F:sigma factor activity"/>
    <property type="evidence" value="ECO:0007669"/>
    <property type="project" value="UniProtKB-KW"/>
</dbReference>
<proteinExistence type="inferred from homology"/>
<dbReference type="KEGG" id="eao:BD94_0220"/>
<dbReference type="CDD" id="cd06171">
    <property type="entry name" value="Sigma70_r4"/>
    <property type="match status" value="1"/>
</dbReference>
<dbReference type="GO" id="GO:0006352">
    <property type="term" value="P:DNA-templated transcription initiation"/>
    <property type="evidence" value="ECO:0007669"/>
    <property type="project" value="InterPro"/>
</dbReference>
<dbReference type="InterPro" id="IPR013249">
    <property type="entry name" value="RNA_pol_sigma70_r4_t2"/>
</dbReference>
<dbReference type="EMBL" id="CP007547">
    <property type="protein sequence ID" value="AIL43995.1"/>
    <property type="molecule type" value="Genomic_DNA"/>
</dbReference>
<dbReference type="PANTHER" id="PTHR43133:SF8">
    <property type="entry name" value="RNA POLYMERASE SIGMA FACTOR HI_1459-RELATED"/>
    <property type="match status" value="1"/>
</dbReference>
<comment type="similarity">
    <text evidence="1">Belongs to the sigma-70 factor family. ECF subfamily.</text>
</comment>
<keyword evidence="4" id="KW-0238">DNA-binding</keyword>
<dbReference type="Pfam" id="PF04542">
    <property type="entry name" value="Sigma70_r2"/>
    <property type="match status" value="1"/>
</dbReference>
<evidence type="ECO:0000313" key="10">
    <source>
        <dbReference type="Proteomes" id="UP000028933"/>
    </source>
</evidence>
<dbReference type="InterPro" id="IPR014284">
    <property type="entry name" value="RNA_pol_sigma-70_dom"/>
</dbReference>
<feature type="coiled-coil region" evidence="6">
    <location>
        <begin position="130"/>
        <end position="164"/>
    </location>
</feature>
<keyword evidence="2" id="KW-0805">Transcription regulation</keyword>
<dbReference type="InterPro" id="IPR013324">
    <property type="entry name" value="RNA_pol_sigma_r3/r4-like"/>
</dbReference>
<dbReference type="PANTHER" id="PTHR43133">
    <property type="entry name" value="RNA POLYMERASE ECF-TYPE SIGMA FACTO"/>
    <property type="match status" value="1"/>
</dbReference>
<dbReference type="NCBIfam" id="TIGR02937">
    <property type="entry name" value="sigma70-ECF"/>
    <property type="match status" value="1"/>
</dbReference>
<dbReference type="RefSeq" id="WP_009085430.1">
    <property type="nucleotide sequence ID" value="NZ_CP007547.1"/>
</dbReference>
<dbReference type="AlphaFoldDB" id="A0A077EEU4"/>
<dbReference type="GeneID" id="56685327"/>
<dbReference type="GO" id="GO:0003677">
    <property type="term" value="F:DNA binding"/>
    <property type="evidence" value="ECO:0007669"/>
    <property type="project" value="UniProtKB-KW"/>
</dbReference>
<dbReference type="eggNOG" id="COG1595">
    <property type="taxonomic scope" value="Bacteria"/>
</dbReference>